<evidence type="ECO:0000256" key="1">
    <source>
        <dbReference type="SAM" id="MobiDB-lite"/>
    </source>
</evidence>
<accession>A0AAN9DN85</accession>
<evidence type="ECO:0000313" key="3">
    <source>
        <dbReference type="Proteomes" id="UP001364617"/>
    </source>
</evidence>
<dbReference type="AlphaFoldDB" id="A0AAN9DN85"/>
<proteinExistence type="predicted"/>
<keyword evidence="3" id="KW-1185">Reference proteome</keyword>
<evidence type="ECO:0000313" key="2">
    <source>
        <dbReference type="EMBL" id="KAK7174375.1"/>
    </source>
</evidence>
<protein>
    <submittedName>
        <fullName evidence="2">Uncharacterized protein</fullName>
    </submittedName>
</protein>
<name>A0AAN9DN85_9TELE</name>
<organism evidence="2 3">
    <name type="scientific">Phoxinus phoxinus</name>
    <name type="common">Eurasian minnow</name>
    <dbReference type="NCBI Taxonomy" id="58324"/>
    <lineage>
        <taxon>Eukaryota</taxon>
        <taxon>Metazoa</taxon>
        <taxon>Chordata</taxon>
        <taxon>Craniata</taxon>
        <taxon>Vertebrata</taxon>
        <taxon>Euteleostomi</taxon>
        <taxon>Actinopterygii</taxon>
        <taxon>Neopterygii</taxon>
        <taxon>Teleostei</taxon>
        <taxon>Ostariophysi</taxon>
        <taxon>Cypriniformes</taxon>
        <taxon>Leuciscidae</taxon>
        <taxon>Phoxininae</taxon>
        <taxon>Phoxinus</taxon>
    </lineage>
</organism>
<dbReference type="EMBL" id="JAYKXH010000002">
    <property type="protein sequence ID" value="KAK7174375.1"/>
    <property type="molecule type" value="Genomic_DNA"/>
</dbReference>
<gene>
    <name evidence="2" type="ORF">R3I93_001556</name>
</gene>
<reference evidence="2 3" key="1">
    <citation type="submission" date="2024-02" db="EMBL/GenBank/DDBJ databases">
        <title>Chromosome-level genome assembly of the Eurasian Minnow (Phoxinus phoxinus).</title>
        <authorList>
            <person name="Oriowo T.O."/>
            <person name="Martin S."/>
            <person name="Stange M."/>
            <person name="Chrysostomakis Y."/>
            <person name="Brown T."/>
            <person name="Winkler S."/>
            <person name="Kukowka S."/>
            <person name="Myers E.W."/>
            <person name="Bohne A."/>
        </authorList>
    </citation>
    <scope>NUCLEOTIDE SEQUENCE [LARGE SCALE GENOMIC DNA]</scope>
    <source>
        <strain evidence="2">ZFMK-TIS-60720</strain>
        <tissue evidence="2">Whole Organism</tissue>
    </source>
</reference>
<sequence length="296" mass="32994">MSIKNGSDPEFEEGASYVIKNFTISKRYGRPCIFVNRDTRKFKTSPLAITEEAEKTAKEALCPPSPSATGEEEHIFSSTGYWSLQGTVEKVQVARMTRGNIPILDLRLRCGTKLYNISLWREEALVELYVSDKVEVTHLKGNIQPNGGGKFDSSNYMTVKIVERQIVDAVLTMIGVSEEDNMIILLDSEMEDYAVPSHFYKGNINDLVQQLPISVKVQHINNHVLLLQQLKEVQTADAIESPESLDVKEAPESLDVMEAPESLDVMEAPESLDVMEAPESLDVMEAPESLGVENTE</sequence>
<dbReference type="Proteomes" id="UP001364617">
    <property type="component" value="Unassembled WGS sequence"/>
</dbReference>
<feature type="region of interest" description="Disordered" evidence="1">
    <location>
        <begin position="241"/>
        <end position="263"/>
    </location>
</feature>
<comment type="caution">
    <text evidence="2">The sequence shown here is derived from an EMBL/GenBank/DDBJ whole genome shotgun (WGS) entry which is preliminary data.</text>
</comment>